<dbReference type="RefSeq" id="WP_007122504.1">
    <property type="nucleotide sequence ID" value="NZ_AICN01000062.1"/>
</dbReference>
<sequence length="1009" mass="115608">MIKQNITTADLNWLADPQVDAVNTVPAHSDHHYYASLSELSQGKSTFVQSLDGQWKVNYVRDADLRPRDFYQTDFDDTDFTTITVPGHLELQGYGKPQYVNTQYPWDGGEFLRPPMIPQHHNAVASYIRYFRVNDHLIHDSERVRLVFEGASTAIYVWLNGHFIGYHEDSFTPAEFDITSALVEGENKLAVALYRFSTANWVEDQDFWRLTGLFRSVVLKGQPKVHLEDIKTNATLDDSYQRGILDAQVSLTGPIDANLTVEALLLDRQNKVLASQSQPAKAELNFHFEDLAIEAWSDEQPQLYRLRLAVRKDRFVYEVVPVEVGFRRFELIDRVMYLNGKRLVFRGVNRHEFDARLGRAVTDDDMRWDIQYLKQHNINAVRTSHYPNQSRWYELCDQYGIYVIDEANLESHGTWQKLGECEPSWNIPASEPEWLDTCLYRANNMYQRDKNHPSILIWSCGNESYAGDDIAAMSKFFHEQDPSRLVHYEGVTWNREYDQITDIESRMYAKPAEIETYLKDNPQKPYISCEYMHAMGNSLGGLQLYTALEKYSQYQGGFIWDFIDQGIYQQQANGVERLTYGGDWDDRPADYEFCGDGLVLANRQDTPKGSAVKQLYSPIQIEPDQAGVKIINRRLFTMTDDLYFVATVMQDGHQVWQSEPMNWLVKARTSAHFAIEYPKDLSGEIVYTVTAYLASSKQWAAKGYPIVSGQTVIQESLPKFVASGQPQLIEGDFNYGVKGKNFQALFSRAQGTLVSLKYGGQELIQKLPRLTFFRALTDNDRGAGYGYDFHKWMDLGHYAKMTEVKAELKAQVAQITYQYLLPSQMGKASVCYQVDQTGKINVVAEYDGHLVGEYLPEFGLEFGVPAQLDQFDYYGLGPDDNYWDRQAGVQLGRYQVKVADNNIPYLRPQESGNRMQVRELAVHDGQQHGFKVVADQQVFEANVQSHQTLEYELADHQEELAPSQITWVKLLAVQMGVGGDDSWGATVHAEFMLPADQKYRLSFTIEPLQ</sequence>
<dbReference type="InterPro" id="IPR006102">
    <property type="entry name" value="Ig-like_GH2"/>
</dbReference>
<dbReference type="InterPro" id="IPR017853">
    <property type="entry name" value="GH"/>
</dbReference>
<keyword evidence="5 8" id="KW-0378">Hydrolase</keyword>
<dbReference type="EC" id="3.2.1.23" evidence="3 8"/>
<dbReference type="OrthoDB" id="9762066at2"/>
<dbReference type="AlphaFoldDB" id="H4GKC1"/>
<dbReference type="EMBL" id="AICN01000062">
    <property type="protein sequence ID" value="EHS85573.1"/>
    <property type="molecule type" value="Genomic_DNA"/>
</dbReference>
<evidence type="ECO:0000313" key="11">
    <source>
        <dbReference type="Proteomes" id="UP000004567"/>
    </source>
</evidence>
<dbReference type="SMART" id="SM01038">
    <property type="entry name" value="Bgal_small_N"/>
    <property type="match status" value="1"/>
</dbReference>
<dbReference type="Pfam" id="PF00703">
    <property type="entry name" value="Glyco_hydro_2"/>
    <property type="match status" value="1"/>
</dbReference>
<evidence type="ECO:0000256" key="6">
    <source>
        <dbReference type="ARBA" id="ARBA00023295"/>
    </source>
</evidence>
<dbReference type="Gene3D" id="2.70.98.10">
    <property type="match status" value="1"/>
</dbReference>
<organism evidence="10 11">
    <name type="scientific">Limosilactobacillus gastricus PS3</name>
    <dbReference type="NCBI Taxonomy" id="1144300"/>
    <lineage>
        <taxon>Bacteria</taxon>
        <taxon>Bacillati</taxon>
        <taxon>Bacillota</taxon>
        <taxon>Bacilli</taxon>
        <taxon>Lactobacillales</taxon>
        <taxon>Lactobacillaceae</taxon>
        <taxon>Limosilactobacillus</taxon>
    </lineage>
</organism>
<dbReference type="PANTHER" id="PTHR46323:SF2">
    <property type="entry name" value="BETA-GALACTOSIDASE"/>
    <property type="match status" value="1"/>
</dbReference>
<dbReference type="InterPro" id="IPR011013">
    <property type="entry name" value="Gal_mutarotase_sf_dom"/>
</dbReference>
<comment type="caution">
    <text evidence="10">The sequence shown here is derived from an EMBL/GenBank/DDBJ whole genome shotgun (WGS) entry which is preliminary data.</text>
</comment>
<evidence type="ECO:0000256" key="3">
    <source>
        <dbReference type="ARBA" id="ARBA00012756"/>
    </source>
</evidence>
<evidence type="ECO:0000256" key="8">
    <source>
        <dbReference type="RuleBase" id="RU361154"/>
    </source>
</evidence>
<dbReference type="GO" id="GO:0030246">
    <property type="term" value="F:carbohydrate binding"/>
    <property type="evidence" value="ECO:0007669"/>
    <property type="project" value="InterPro"/>
</dbReference>
<protein>
    <recommendedName>
        <fullName evidence="4 8">Beta-galactosidase</fullName>
        <ecNumber evidence="3 8">3.2.1.23</ecNumber>
    </recommendedName>
    <alternativeName>
        <fullName evidence="7 8">Lactase</fullName>
    </alternativeName>
</protein>
<feature type="domain" description="Beta galactosidase small chain/" evidence="9">
    <location>
        <begin position="736"/>
        <end position="1006"/>
    </location>
</feature>
<comment type="catalytic activity">
    <reaction evidence="1 8">
        <text>Hydrolysis of terminal non-reducing beta-D-galactose residues in beta-D-galactosides.</text>
        <dbReference type="EC" id="3.2.1.23"/>
    </reaction>
</comment>
<dbReference type="Pfam" id="PF02836">
    <property type="entry name" value="Glyco_hydro_2_C"/>
    <property type="match status" value="1"/>
</dbReference>
<dbReference type="Gene3D" id="2.60.40.10">
    <property type="entry name" value="Immunoglobulins"/>
    <property type="match status" value="2"/>
</dbReference>
<proteinExistence type="inferred from homology"/>
<dbReference type="Pfam" id="PF02837">
    <property type="entry name" value="Glyco_hydro_2_N"/>
    <property type="match status" value="1"/>
</dbReference>
<evidence type="ECO:0000313" key="10">
    <source>
        <dbReference type="EMBL" id="EHS85573.1"/>
    </source>
</evidence>
<evidence type="ECO:0000256" key="7">
    <source>
        <dbReference type="ARBA" id="ARBA00032230"/>
    </source>
</evidence>
<accession>H4GKC1</accession>
<name>H4GKC1_9LACO</name>
<dbReference type="Pfam" id="PF16353">
    <property type="entry name" value="LacZ_4"/>
    <property type="match status" value="1"/>
</dbReference>
<dbReference type="SUPFAM" id="SSF51445">
    <property type="entry name" value="(Trans)glycosidases"/>
    <property type="match status" value="1"/>
</dbReference>
<dbReference type="InterPro" id="IPR036156">
    <property type="entry name" value="Beta-gal/glucu_dom_sf"/>
</dbReference>
<evidence type="ECO:0000256" key="2">
    <source>
        <dbReference type="ARBA" id="ARBA00007401"/>
    </source>
</evidence>
<reference evidence="10 11" key="1">
    <citation type="journal article" date="2013" name="Genome Announc.">
        <title>Genome Sequence of Lactobacillus gastricus PS3, a Strain Isolated from Human Milk.</title>
        <authorList>
            <person name="Martin V."/>
            <person name="Cardenas N."/>
            <person name="Jimenez E."/>
            <person name="Maldonado A."/>
            <person name="Rodriguez J.M."/>
            <person name="Fernandez L."/>
        </authorList>
    </citation>
    <scope>NUCLEOTIDE SEQUENCE [LARGE SCALE GENOMIC DNA]</scope>
    <source>
        <strain evidence="10 11">PS3</strain>
    </source>
</reference>
<dbReference type="InterPro" id="IPR004199">
    <property type="entry name" value="B-gal_small/dom_5"/>
</dbReference>
<dbReference type="InterPro" id="IPR006103">
    <property type="entry name" value="Glyco_hydro_2_cat"/>
</dbReference>
<keyword evidence="6 8" id="KW-0326">Glycosidase</keyword>
<dbReference type="InterPro" id="IPR008979">
    <property type="entry name" value="Galactose-bd-like_sf"/>
</dbReference>
<dbReference type="PROSITE" id="PS00719">
    <property type="entry name" value="GLYCOSYL_HYDROL_F2_1"/>
    <property type="match status" value="1"/>
</dbReference>
<dbReference type="GO" id="GO:0005990">
    <property type="term" value="P:lactose catabolic process"/>
    <property type="evidence" value="ECO:0007669"/>
    <property type="project" value="TreeGrafter"/>
</dbReference>
<dbReference type="SUPFAM" id="SSF49303">
    <property type="entry name" value="beta-Galactosidase/glucuronidase domain"/>
    <property type="match status" value="2"/>
</dbReference>
<dbReference type="STRING" id="1144300.PS3_12859"/>
<dbReference type="PRINTS" id="PR00132">
    <property type="entry name" value="GLHYDRLASE2"/>
</dbReference>
<evidence type="ECO:0000256" key="5">
    <source>
        <dbReference type="ARBA" id="ARBA00022801"/>
    </source>
</evidence>
<dbReference type="InterPro" id="IPR006101">
    <property type="entry name" value="Glyco_hydro_2"/>
</dbReference>
<dbReference type="GO" id="GO:0004565">
    <property type="term" value="F:beta-galactosidase activity"/>
    <property type="evidence" value="ECO:0007669"/>
    <property type="project" value="UniProtKB-EC"/>
</dbReference>
<dbReference type="PATRIC" id="fig|1144300.3.peg.1392"/>
<dbReference type="SUPFAM" id="SSF74650">
    <property type="entry name" value="Galactose mutarotase-like"/>
    <property type="match status" value="1"/>
</dbReference>
<dbReference type="InterPro" id="IPR023232">
    <property type="entry name" value="Glyco_hydro_2_AS"/>
</dbReference>
<dbReference type="InterPro" id="IPR050347">
    <property type="entry name" value="Bact_Beta-galactosidase"/>
</dbReference>
<dbReference type="Proteomes" id="UP000004567">
    <property type="component" value="Unassembled WGS sequence"/>
</dbReference>
<evidence type="ECO:0000259" key="9">
    <source>
        <dbReference type="SMART" id="SM01038"/>
    </source>
</evidence>
<gene>
    <name evidence="10" type="ORF">PS3_12859</name>
</gene>
<dbReference type="InterPro" id="IPR032312">
    <property type="entry name" value="LacZ_4"/>
</dbReference>
<dbReference type="Pfam" id="PF02929">
    <property type="entry name" value="Bgal_small_N"/>
    <property type="match status" value="1"/>
</dbReference>
<evidence type="ECO:0000256" key="4">
    <source>
        <dbReference type="ARBA" id="ARBA00013303"/>
    </source>
</evidence>
<dbReference type="Gene3D" id="3.20.20.80">
    <property type="entry name" value="Glycosidases"/>
    <property type="match status" value="1"/>
</dbReference>
<dbReference type="GO" id="GO:0009341">
    <property type="term" value="C:beta-galactosidase complex"/>
    <property type="evidence" value="ECO:0007669"/>
    <property type="project" value="InterPro"/>
</dbReference>
<evidence type="ECO:0000256" key="1">
    <source>
        <dbReference type="ARBA" id="ARBA00001412"/>
    </source>
</evidence>
<dbReference type="InterPro" id="IPR023230">
    <property type="entry name" value="Glyco_hydro_2_CS"/>
</dbReference>
<comment type="similarity">
    <text evidence="2 8">Belongs to the glycosyl hydrolase 2 family.</text>
</comment>
<dbReference type="InterPro" id="IPR013783">
    <property type="entry name" value="Ig-like_fold"/>
</dbReference>
<dbReference type="PROSITE" id="PS00608">
    <property type="entry name" value="GLYCOSYL_HYDROL_F2_2"/>
    <property type="match status" value="1"/>
</dbReference>
<dbReference type="InterPro" id="IPR014718">
    <property type="entry name" value="GH-type_carb-bd"/>
</dbReference>
<dbReference type="Gene3D" id="2.60.120.260">
    <property type="entry name" value="Galactose-binding domain-like"/>
    <property type="match status" value="1"/>
</dbReference>
<dbReference type="InterPro" id="IPR006104">
    <property type="entry name" value="Glyco_hydro_2_N"/>
</dbReference>
<dbReference type="PANTHER" id="PTHR46323">
    <property type="entry name" value="BETA-GALACTOSIDASE"/>
    <property type="match status" value="1"/>
</dbReference>
<dbReference type="SUPFAM" id="SSF49785">
    <property type="entry name" value="Galactose-binding domain-like"/>
    <property type="match status" value="1"/>
</dbReference>